<feature type="compositionally biased region" description="Polar residues" evidence="1">
    <location>
        <begin position="23"/>
        <end position="38"/>
    </location>
</feature>
<dbReference type="Gene3D" id="2.60.120.260">
    <property type="entry name" value="Galactose-binding domain-like"/>
    <property type="match status" value="1"/>
</dbReference>
<evidence type="ECO:0008006" key="4">
    <source>
        <dbReference type="Google" id="ProtNLM"/>
    </source>
</evidence>
<proteinExistence type="predicted"/>
<dbReference type="SUPFAM" id="SSF49785">
    <property type="entry name" value="Galactose-binding domain-like"/>
    <property type="match status" value="1"/>
</dbReference>
<reference evidence="3" key="1">
    <citation type="submission" date="2016-10" db="EMBL/GenBank/DDBJ databases">
        <authorList>
            <person name="Varghese N."/>
            <person name="Submissions S."/>
        </authorList>
    </citation>
    <scope>NUCLEOTIDE SEQUENCE [LARGE SCALE GENOMIC DNA]</scope>
    <source>
        <strain evidence="3">DSM 45079</strain>
    </source>
</reference>
<protein>
    <recommendedName>
        <fullName evidence="4">Carbohydrate binding domain-containing protein</fullName>
    </recommendedName>
</protein>
<dbReference type="STRING" id="419479.SAMN04488563_3026"/>
<accession>A0A1H2JSJ9</accession>
<evidence type="ECO:0000313" key="2">
    <source>
        <dbReference type="EMBL" id="SDU59342.1"/>
    </source>
</evidence>
<dbReference type="InterPro" id="IPR008979">
    <property type="entry name" value="Galactose-bd-like_sf"/>
</dbReference>
<keyword evidence="3" id="KW-1185">Reference proteome</keyword>
<dbReference type="AlphaFoldDB" id="A0A1H2JSJ9"/>
<name>A0A1H2JSJ9_9ACTN</name>
<gene>
    <name evidence="2" type="ORF">SAMN04488563_3026</name>
</gene>
<sequence>MNPSFEDLTGGWPAPWTLDPLPKTQTAGPSTAQAHTGTRSLRVENASGTAVGVRTPRLPAVPGSQYTATSWVYTESGEPATMFLEFFNASGTRIGYEFVAPAANSTWEDASVSALAPAGAATLDVLIYGAVAAEGVSFHDDVVLTRSVPSEVELHVLSEPRGHTTPPGAPELSAAWIDGVVNA</sequence>
<feature type="region of interest" description="Disordered" evidence="1">
    <location>
        <begin position="1"/>
        <end position="38"/>
    </location>
</feature>
<organism evidence="2 3">
    <name type="scientific">Jiangella alkaliphila</name>
    <dbReference type="NCBI Taxonomy" id="419479"/>
    <lineage>
        <taxon>Bacteria</taxon>
        <taxon>Bacillati</taxon>
        <taxon>Actinomycetota</taxon>
        <taxon>Actinomycetes</taxon>
        <taxon>Jiangellales</taxon>
        <taxon>Jiangellaceae</taxon>
        <taxon>Jiangella</taxon>
    </lineage>
</organism>
<evidence type="ECO:0000313" key="3">
    <source>
        <dbReference type="Proteomes" id="UP000182977"/>
    </source>
</evidence>
<dbReference type="Proteomes" id="UP000182977">
    <property type="component" value="Chromosome I"/>
</dbReference>
<dbReference type="EMBL" id="LT629791">
    <property type="protein sequence ID" value="SDU59342.1"/>
    <property type="molecule type" value="Genomic_DNA"/>
</dbReference>
<evidence type="ECO:0000256" key="1">
    <source>
        <dbReference type="SAM" id="MobiDB-lite"/>
    </source>
</evidence>